<comment type="caution">
    <text evidence="1">The sequence shown here is derived from an EMBL/GenBank/DDBJ whole genome shotgun (WGS) entry which is preliminary data.</text>
</comment>
<dbReference type="Proteomes" id="UP001218218">
    <property type="component" value="Unassembled WGS sequence"/>
</dbReference>
<organism evidence="1 2">
    <name type="scientific">Mycena albidolilacea</name>
    <dbReference type="NCBI Taxonomy" id="1033008"/>
    <lineage>
        <taxon>Eukaryota</taxon>
        <taxon>Fungi</taxon>
        <taxon>Dikarya</taxon>
        <taxon>Basidiomycota</taxon>
        <taxon>Agaricomycotina</taxon>
        <taxon>Agaricomycetes</taxon>
        <taxon>Agaricomycetidae</taxon>
        <taxon>Agaricales</taxon>
        <taxon>Marasmiineae</taxon>
        <taxon>Mycenaceae</taxon>
        <taxon>Mycena</taxon>
    </lineage>
</organism>
<feature type="non-terminal residue" evidence="1">
    <location>
        <position position="1"/>
    </location>
</feature>
<evidence type="ECO:0000313" key="1">
    <source>
        <dbReference type="EMBL" id="KAJ7359447.1"/>
    </source>
</evidence>
<dbReference type="EMBL" id="JARIHO010000006">
    <property type="protein sequence ID" value="KAJ7359447.1"/>
    <property type="molecule type" value="Genomic_DNA"/>
</dbReference>
<gene>
    <name evidence="1" type="ORF">DFH08DRAFT_686481</name>
</gene>
<keyword evidence="2" id="KW-1185">Reference proteome</keyword>
<name>A0AAD7AI45_9AGAR</name>
<sequence length="133" mass="14393">GLTVGLHVNFTAKPDKVQDIWDFLKGALTFIEAEPDTLFWYVVEFPGTCIFSIVHFFAADKGWEEHLNGKVAAALFASVDELLASQPNIVKSDVLSADVKSKSAQMGEVPDIDAVDVPHAPHVRAVLTPGAPH</sequence>
<protein>
    <recommendedName>
        <fullName evidence="3">ABM domain-containing protein</fullName>
    </recommendedName>
</protein>
<evidence type="ECO:0008006" key="3">
    <source>
        <dbReference type="Google" id="ProtNLM"/>
    </source>
</evidence>
<dbReference type="InterPro" id="IPR011008">
    <property type="entry name" value="Dimeric_a/b-barrel"/>
</dbReference>
<accession>A0AAD7AI45</accession>
<dbReference type="AlphaFoldDB" id="A0AAD7AI45"/>
<reference evidence="1" key="1">
    <citation type="submission" date="2023-03" db="EMBL/GenBank/DDBJ databases">
        <title>Massive genome expansion in bonnet fungi (Mycena s.s.) driven by repeated elements and novel gene families across ecological guilds.</title>
        <authorList>
            <consortium name="Lawrence Berkeley National Laboratory"/>
            <person name="Harder C.B."/>
            <person name="Miyauchi S."/>
            <person name="Viragh M."/>
            <person name="Kuo A."/>
            <person name="Thoen E."/>
            <person name="Andreopoulos B."/>
            <person name="Lu D."/>
            <person name="Skrede I."/>
            <person name="Drula E."/>
            <person name="Henrissat B."/>
            <person name="Morin E."/>
            <person name="Kohler A."/>
            <person name="Barry K."/>
            <person name="LaButti K."/>
            <person name="Morin E."/>
            <person name="Salamov A."/>
            <person name="Lipzen A."/>
            <person name="Mereny Z."/>
            <person name="Hegedus B."/>
            <person name="Baldrian P."/>
            <person name="Stursova M."/>
            <person name="Weitz H."/>
            <person name="Taylor A."/>
            <person name="Grigoriev I.V."/>
            <person name="Nagy L.G."/>
            <person name="Martin F."/>
            <person name="Kauserud H."/>
        </authorList>
    </citation>
    <scope>NUCLEOTIDE SEQUENCE</scope>
    <source>
        <strain evidence="1">CBHHK002</strain>
    </source>
</reference>
<dbReference type="SUPFAM" id="SSF54909">
    <property type="entry name" value="Dimeric alpha+beta barrel"/>
    <property type="match status" value="1"/>
</dbReference>
<dbReference type="Gene3D" id="3.30.70.100">
    <property type="match status" value="1"/>
</dbReference>
<evidence type="ECO:0000313" key="2">
    <source>
        <dbReference type="Proteomes" id="UP001218218"/>
    </source>
</evidence>
<proteinExistence type="predicted"/>